<dbReference type="EMBL" id="SORX01000004">
    <property type="protein sequence ID" value="TFE01719.1"/>
    <property type="molecule type" value="Genomic_DNA"/>
</dbReference>
<feature type="transmembrane region" description="Helical" evidence="1">
    <location>
        <begin position="277"/>
        <end position="298"/>
    </location>
</feature>
<feature type="transmembrane region" description="Helical" evidence="1">
    <location>
        <begin position="162"/>
        <end position="184"/>
    </location>
</feature>
<dbReference type="Pfam" id="PF16933">
    <property type="entry name" value="PelG"/>
    <property type="match status" value="1"/>
</dbReference>
<dbReference type="RefSeq" id="WP_134381434.1">
    <property type="nucleotide sequence ID" value="NZ_SORX01000004.1"/>
</dbReference>
<keyword evidence="1" id="KW-0472">Membrane</keyword>
<dbReference type="OrthoDB" id="37830at2"/>
<evidence type="ECO:0000256" key="1">
    <source>
        <dbReference type="SAM" id="Phobius"/>
    </source>
</evidence>
<comment type="caution">
    <text evidence="2">The sequence shown here is derived from an EMBL/GenBank/DDBJ whole genome shotgun (WGS) entry which is preliminary data.</text>
</comment>
<feature type="transmembrane region" description="Helical" evidence="1">
    <location>
        <begin position="21"/>
        <end position="49"/>
    </location>
</feature>
<sequence length="484" mass="54614">MAGIGFELKRLFSEKSLFYRGRAYATSTIVIAGPLLLCILIITASQLFLRYIEAPFGQRELFLGAVQYSFIFSQLAAGGFVLLLSRYLSDQLYNKDENNILSSLYGVMITAIVLGGTVGMVFYLFSPLSLVFKVAAYLLFMQLMMIWIQTIYITALKEYRKLVYGFLTGVAASILAIWIGYQFFGMDSASGLLIALNAGFFIILSLFFIEIKKRFPVNNGKYFEYITYVARYPVLVIIGVLYTLGLFGHNFIVWMSSAGVTVGGTYRMAPFYDVPVFYAYLTILPAMIIFVVSLETAFYPHYQRFYKVVLSSSTLKEIKHAQDRMFGILSREITFVMEFQLFFTICALVFGGKILPITRSQVDIFNIVTVGGYFFITMFVLMLVLLYFDDRKGAAAAMGSYTVGLLVITPLTVSYDNFGLSCFIAGIIGLVVALLRLQHISKSFGYYTFCSQPLMMKKQKEKVESTVRRLNSLNGVGRDYETKK</sequence>
<feature type="transmembrane region" description="Helical" evidence="1">
    <location>
        <begin position="418"/>
        <end position="437"/>
    </location>
</feature>
<feature type="transmembrane region" description="Helical" evidence="1">
    <location>
        <begin position="364"/>
        <end position="388"/>
    </location>
</feature>
<proteinExistence type="predicted"/>
<organism evidence="2 3">
    <name type="scientific">Jeotgalibacillus salarius</name>
    <dbReference type="NCBI Taxonomy" id="546023"/>
    <lineage>
        <taxon>Bacteria</taxon>
        <taxon>Bacillati</taxon>
        <taxon>Bacillota</taxon>
        <taxon>Bacilli</taxon>
        <taxon>Bacillales</taxon>
        <taxon>Caryophanaceae</taxon>
        <taxon>Jeotgalibacillus</taxon>
    </lineage>
</organism>
<accession>A0A4Y8LKJ7</accession>
<feature type="transmembrane region" description="Helical" evidence="1">
    <location>
        <begin position="232"/>
        <end position="257"/>
    </location>
</feature>
<keyword evidence="3" id="KW-1185">Reference proteome</keyword>
<feature type="transmembrane region" description="Helical" evidence="1">
    <location>
        <begin position="333"/>
        <end position="352"/>
    </location>
</feature>
<feature type="transmembrane region" description="Helical" evidence="1">
    <location>
        <begin position="131"/>
        <end position="155"/>
    </location>
</feature>
<feature type="transmembrane region" description="Helical" evidence="1">
    <location>
        <begin position="190"/>
        <end position="211"/>
    </location>
</feature>
<gene>
    <name evidence="2" type="ORF">E2626_09120</name>
</gene>
<keyword evidence="1" id="KW-1133">Transmembrane helix</keyword>
<evidence type="ECO:0000313" key="2">
    <source>
        <dbReference type="EMBL" id="TFE01719.1"/>
    </source>
</evidence>
<dbReference type="InterPro" id="IPR031617">
    <property type="entry name" value="PelG"/>
</dbReference>
<feature type="transmembrane region" description="Helical" evidence="1">
    <location>
        <begin position="61"/>
        <end position="84"/>
    </location>
</feature>
<feature type="transmembrane region" description="Helical" evidence="1">
    <location>
        <begin position="104"/>
        <end position="125"/>
    </location>
</feature>
<dbReference type="Proteomes" id="UP000297776">
    <property type="component" value="Unassembled WGS sequence"/>
</dbReference>
<keyword evidence="1" id="KW-0812">Transmembrane</keyword>
<name>A0A4Y8LKJ7_9BACL</name>
<dbReference type="AlphaFoldDB" id="A0A4Y8LKJ7"/>
<feature type="transmembrane region" description="Helical" evidence="1">
    <location>
        <begin position="395"/>
        <end position="412"/>
    </location>
</feature>
<evidence type="ECO:0000313" key="3">
    <source>
        <dbReference type="Proteomes" id="UP000297776"/>
    </source>
</evidence>
<protein>
    <recommendedName>
        <fullName evidence="4">Exopolysaccharide Pel transporter PelG</fullName>
    </recommendedName>
</protein>
<evidence type="ECO:0008006" key="4">
    <source>
        <dbReference type="Google" id="ProtNLM"/>
    </source>
</evidence>
<reference evidence="2 3" key="1">
    <citation type="submission" date="2019-03" db="EMBL/GenBank/DDBJ databases">
        <authorList>
            <person name="Yang Y."/>
        </authorList>
    </citation>
    <scope>NUCLEOTIDE SEQUENCE [LARGE SCALE GENOMIC DNA]</scope>
    <source>
        <strain evidence="2 3">ASL-1</strain>
    </source>
</reference>